<name>A0A161I107_9MICO</name>
<gene>
    <name evidence="2" type="ORF">I598_1275</name>
</gene>
<keyword evidence="1" id="KW-0812">Transmembrane</keyword>
<organism evidence="2 3">
    <name type="scientific">Isoptericola dokdonensis DS-3</name>
    <dbReference type="NCBI Taxonomy" id="1300344"/>
    <lineage>
        <taxon>Bacteria</taxon>
        <taxon>Bacillati</taxon>
        <taxon>Actinomycetota</taxon>
        <taxon>Actinomycetes</taxon>
        <taxon>Micrococcales</taxon>
        <taxon>Promicromonosporaceae</taxon>
        <taxon>Isoptericola</taxon>
    </lineage>
</organism>
<evidence type="ECO:0000256" key="1">
    <source>
        <dbReference type="SAM" id="Phobius"/>
    </source>
</evidence>
<dbReference type="KEGG" id="ido:I598_1275"/>
<dbReference type="Proteomes" id="UP000076794">
    <property type="component" value="Chromosome"/>
</dbReference>
<dbReference type="RefSeq" id="WP_068202231.1">
    <property type="nucleotide sequence ID" value="NZ_CP014209.1"/>
</dbReference>
<evidence type="ECO:0000313" key="2">
    <source>
        <dbReference type="EMBL" id="ANC30835.1"/>
    </source>
</evidence>
<keyword evidence="1" id="KW-1133">Transmembrane helix</keyword>
<dbReference type="AlphaFoldDB" id="A0A161I107"/>
<proteinExistence type="predicted"/>
<reference evidence="2 3" key="1">
    <citation type="submission" date="2016-01" db="EMBL/GenBank/DDBJ databases">
        <title>Complete genome sequence of a soil Actinobacterium, Isoptericola dokdonensis DS-3.</title>
        <authorList>
            <person name="Kwon S.-K."/>
            <person name="Kim J.F."/>
        </authorList>
    </citation>
    <scope>NUCLEOTIDE SEQUENCE [LARGE SCALE GENOMIC DNA]</scope>
    <source>
        <strain evidence="2 3">DS-3</strain>
    </source>
</reference>
<accession>A0A161I107</accession>
<dbReference type="STRING" id="1300344.I598_1275"/>
<dbReference type="EMBL" id="CP014209">
    <property type="protein sequence ID" value="ANC30835.1"/>
    <property type="molecule type" value="Genomic_DNA"/>
</dbReference>
<dbReference type="PATRIC" id="fig|1300344.3.peg.1275"/>
<protein>
    <submittedName>
        <fullName evidence="2">Uncharacterized protein</fullName>
    </submittedName>
</protein>
<keyword evidence="3" id="KW-1185">Reference proteome</keyword>
<sequence length="157" mass="15884">MRGAHARSGDDDGRIMLLTIGFLAVGLMLVAAVSSAAAVHLDRKHLFDLADSLAVAGADSMPEDVYYGDAVAAPDATGTLTLTDASVAHRVAEHLALQSAATAPGLRSVVVVDASTPDGRSATVTLAATSRPPLLRWFTDAFGGGITVTATATARGG</sequence>
<keyword evidence="1" id="KW-0472">Membrane</keyword>
<feature type="transmembrane region" description="Helical" evidence="1">
    <location>
        <begin position="15"/>
        <end position="39"/>
    </location>
</feature>
<evidence type="ECO:0000313" key="3">
    <source>
        <dbReference type="Proteomes" id="UP000076794"/>
    </source>
</evidence>